<organism evidence="1 2">
    <name type="scientific">Streptomyces misionensis</name>
    <dbReference type="NCBI Taxonomy" id="67331"/>
    <lineage>
        <taxon>Bacteria</taxon>
        <taxon>Bacillati</taxon>
        <taxon>Actinomycetota</taxon>
        <taxon>Actinomycetes</taxon>
        <taxon>Kitasatosporales</taxon>
        <taxon>Streptomycetaceae</taxon>
        <taxon>Streptomyces</taxon>
    </lineage>
</organism>
<dbReference type="Gene3D" id="2.30.320.10">
    <property type="entry name" value="YwqG-like"/>
    <property type="match status" value="1"/>
</dbReference>
<dbReference type="SUPFAM" id="SSF103032">
    <property type="entry name" value="Hypothetical protein YwqG"/>
    <property type="match status" value="1"/>
</dbReference>
<dbReference type="InterPro" id="IPR035948">
    <property type="entry name" value="YwqG-like_sf"/>
</dbReference>
<evidence type="ECO:0008006" key="3">
    <source>
        <dbReference type="Google" id="ProtNLM"/>
    </source>
</evidence>
<dbReference type="AlphaFoldDB" id="A0A1H5H5H4"/>
<dbReference type="RefSeq" id="WP_074995730.1">
    <property type="nucleotide sequence ID" value="NZ_FNTD01000004.1"/>
</dbReference>
<evidence type="ECO:0000313" key="1">
    <source>
        <dbReference type="EMBL" id="SEE23170.1"/>
    </source>
</evidence>
<dbReference type="Pfam" id="PF09234">
    <property type="entry name" value="DUF1963"/>
    <property type="match status" value="1"/>
</dbReference>
<dbReference type="InterPro" id="IPR015315">
    <property type="entry name" value="DUF1963"/>
</dbReference>
<dbReference type="EMBL" id="FNTD01000004">
    <property type="protein sequence ID" value="SEE23170.1"/>
    <property type="molecule type" value="Genomic_DNA"/>
</dbReference>
<sequence>MTDTETVDETPAARAARFRAEAAARGITAAEVEARIRVARPAIYLAEDGPGPLVALTGGNPPLPEGAPDPKAAFVAAVDCAALPPGVTDLPLPTEGRLLFFADPDPGCGAVVDDAVRYVPAGTPSAERPAGPDDGPGTYRPARLDFCFHQWSWPPHEEDDDEESERIAELESAWSHVVGWRPRWRFQLGGEPNLFNWDPVEVARDEAPLPAADGDEWTLLATWRGDDDCEELEAALFHWVIRRSDLAALRFDRVFVYVDAF</sequence>
<dbReference type="GeneID" id="95516350"/>
<reference evidence="1 2" key="1">
    <citation type="submission" date="2016-10" db="EMBL/GenBank/DDBJ databases">
        <authorList>
            <person name="de Groot N.N."/>
        </authorList>
    </citation>
    <scope>NUCLEOTIDE SEQUENCE [LARGE SCALE GENOMIC DNA]</scope>
    <source>
        <strain evidence="1 2">DSM 40306</strain>
    </source>
</reference>
<proteinExistence type="predicted"/>
<gene>
    <name evidence="1" type="ORF">SAMN04490357_7363</name>
</gene>
<protein>
    <recommendedName>
        <fullName evidence="3">DUF1963 domain-containing protein</fullName>
    </recommendedName>
</protein>
<accession>A0A1H5H5H4</accession>
<name>A0A1H5H5H4_9ACTN</name>
<evidence type="ECO:0000313" key="2">
    <source>
        <dbReference type="Proteomes" id="UP000182375"/>
    </source>
</evidence>
<dbReference type="Proteomes" id="UP000182375">
    <property type="component" value="Unassembled WGS sequence"/>
</dbReference>